<dbReference type="InterPro" id="IPR001034">
    <property type="entry name" value="DeoR_HTH"/>
</dbReference>
<accession>A0A1S8LMF2</accession>
<evidence type="ECO:0000313" key="1">
    <source>
        <dbReference type="EMBL" id="URZ13654.1"/>
    </source>
</evidence>
<dbReference type="EMBL" id="CP096983">
    <property type="protein sequence ID" value="URZ13654.1"/>
    <property type="molecule type" value="Genomic_DNA"/>
</dbReference>
<dbReference type="PROSITE" id="PS51000">
    <property type="entry name" value="HTH_DEOR_2"/>
    <property type="match status" value="1"/>
</dbReference>
<dbReference type="InterPro" id="IPR028349">
    <property type="entry name" value="PafC-like"/>
</dbReference>
<dbReference type="InterPro" id="IPR036390">
    <property type="entry name" value="WH_DNA-bd_sf"/>
</dbReference>
<dbReference type="InterPro" id="IPR026881">
    <property type="entry name" value="WYL_dom"/>
</dbReference>
<dbReference type="Proteomes" id="UP000190951">
    <property type="component" value="Chromosome"/>
</dbReference>
<dbReference type="GO" id="GO:0003700">
    <property type="term" value="F:DNA-binding transcription factor activity"/>
    <property type="evidence" value="ECO:0007669"/>
    <property type="project" value="InterPro"/>
</dbReference>
<reference evidence="1 2" key="1">
    <citation type="submission" date="2022-04" db="EMBL/GenBank/DDBJ databases">
        <title>Genome sequence of C. roseum typestrain.</title>
        <authorList>
            <person name="Poehlein A."/>
            <person name="Schoch T."/>
            <person name="Duerre P."/>
            <person name="Daniel R."/>
        </authorList>
    </citation>
    <scope>NUCLEOTIDE SEQUENCE [LARGE SCALE GENOMIC DNA]</scope>
    <source>
        <strain evidence="1 2">DSM 7320</strain>
    </source>
</reference>
<evidence type="ECO:0000313" key="2">
    <source>
        <dbReference type="Proteomes" id="UP000190951"/>
    </source>
</evidence>
<dbReference type="Pfam" id="PF13280">
    <property type="entry name" value="WYL"/>
    <property type="match status" value="1"/>
</dbReference>
<dbReference type="KEGG" id="crw:CROST_044200"/>
<dbReference type="PANTHER" id="PTHR34580:SF1">
    <property type="entry name" value="PROTEIN PAFC"/>
    <property type="match status" value="1"/>
</dbReference>
<protein>
    <submittedName>
        <fullName evidence="1">Uncharacterized protein</fullName>
    </submittedName>
</protein>
<dbReference type="InterPro" id="IPR051534">
    <property type="entry name" value="CBASS_pafABC_assoc_protein"/>
</dbReference>
<dbReference type="PIRSF" id="PIRSF016838">
    <property type="entry name" value="PafC"/>
    <property type="match status" value="1"/>
</dbReference>
<dbReference type="AlphaFoldDB" id="A0A1S8LMF2"/>
<dbReference type="InterPro" id="IPR036388">
    <property type="entry name" value="WH-like_DNA-bd_sf"/>
</dbReference>
<dbReference type="STRING" id="84029.CROST_01350"/>
<dbReference type="SUPFAM" id="SSF46785">
    <property type="entry name" value="Winged helix' DNA-binding domain"/>
    <property type="match status" value="1"/>
</dbReference>
<name>A0A1S8LMF2_9CLOT</name>
<dbReference type="InterPro" id="IPR013196">
    <property type="entry name" value="HTH_11"/>
</dbReference>
<dbReference type="RefSeq" id="WP_077835909.1">
    <property type="nucleotide sequence ID" value="NZ_CP096983.1"/>
</dbReference>
<dbReference type="PROSITE" id="PS52050">
    <property type="entry name" value="WYL"/>
    <property type="match status" value="1"/>
</dbReference>
<dbReference type="Pfam" id="PF25583">
    <property type="entry name" value="WCX"/>
    <property type="match status" value="1"/>
</dbReference>
<proteinExistence type="predicted"/>
<dbReference type="PANTHER" id="PTHR34580">
    <property type="match status" value="1"/>
</dbReference>
<dbReference type="SMART" id="SM00420">
    <property type="entry name" value="HTH_DEOR"/>
    <property type="match status" value="1"/>
</dbReference>
<gene>
    <name evidence="1" type="ORF">CROST_044200</name>
</gene>
<dbReference type="InterPro" id="IPR057727">
    <property type="entry name" value="WCX_dom"/>
</dbReference>
<dbReference type="Gene3D" id="1.10.10.10">
    <property type="entry name" value="Winged helix-like DNA-binding domain superfamily/Winged helix DNA-binding domain"/>
    <property type="match status" value="1"/>
</dbReference>
<dbReference type="Pfam" id="PF08279">
    <property type="entry name" value="HTH_11"/>
    <property type="match status" value="1"/>
</dbReference>
<keyword evidence="2" id="KW-1185">Reference proteome</keyword>
<organism evidence="1 2">
    <name type="scientific">Clostridium felsineum</name>
    <dbReference type="NCBI Taxonomy" id="36839"/>
    <lineage>
        <taxon>Bacteria</taxon>
        <taxon>Bacillati</taxon>
        <taxon>Bacillota</taxon>
        <taxon>Clostridia</taxon>
        <taxon>Eubacteriales</taxon>
        <taxon>Clostridiaceae</taxon>
        <taxon>Clostridium</taxon>
    </lineage>
</organism>
<sequence>MQVNRLFEIIYILLEKNIVTAKELSERFEVSQRTIYRDIEALSTAGIPVYMSKGKGGGISILPNFILNKAILTEEEKSEILSSIRAVNAVSFNASESEKVLRKLNNILGENDTDWIEVDFSNWGNAGKEAETFNNIKAAILSKKVVKFDYSSGKGENISREVCPLKLYFKGQSWYMYGYCRMRKDYRFFKLRRVKNLYMIEESFNMKSPKNIKKEDNIFNDEFITLKMKISSKMEYRIYDEFEDFKKLDDGSFIVTTKYPKGEWIFGYISSFGEECEVLEPQEIRKEIRNRIKRMLFNYS</sequence>